<keyword evidence="3" id="KW-1185">Reference proteome</keyword>
<reference evidence="2" key="1">
    <citation type="journal article" date="2023" name="Plant J.">
        <title>Genome sequences and population genomics provide insights into the demographic history, inbreeding, and mutation load of two 'living fossil' tree species of Dipteronia.</title>
        <authorList>
            <person name="Feng Y."/>
            <person name="Comes H.P."/>
            <person name="Chen J."/>
            <person name="Zhu S."/>
            <person name="Lu R."/>
            <person name="Zhang X."/>
            <person name="Li P."/>
            <person name="Qiu J."/>
            <person name="Olsen K.M."/>
            <person name="Qiu Y."/>
        </authorList>
    </citation>
    <scope>NUCLEOTIDE SEQUENCE</scope>
    <source>
        <strain evidence="2">NBL</strain>
    </source>
</reference>
<feature type="region of interest" description="Disordered" evidence="1">
    <location>
        <begin position="96"/>
        <end position="115"/>
    </location>
</feature>
<accession>A0AAE0B914</accession>
<organism evidence="2 3">
    <name type="scientific">Dipteronia sinensis</name>
    <dbReference type="NCBI Taxonomy" id="43782"/>
    <lineage>
        <taxon>Eukaryota</taxon>
        <taxon>Viridiplantae</taxon>
        <taxon>Streptophyta</taxon>
        <taxon>Embryophyta</taxon>
        <taxon>Tracheophyta</taxon>
        <taxon>Spermatophyta</taxon>
        <taxon>Magnoliopsida</taxon>
        <taxon>eudicotyledons</taxon>
        <taxon>Gunneridae</taxon>
        <taxon>Pentapetalae</taxon>
        <taxon>rosids</taxon>
        <taxon>malvids</taxon>
        <taxon>Sapindales</taxon>
        <taxon>Sapindaceae</taxon>
        <taxon>Hippocastanoideae</taxon>
        <taxon>Acereae</taxon>
        <taxon>Dipteronia</taxon>
    </lineage>
</organism>
<proteinExistence type="predicted"/>
<dbReference type="AlphaFoldDB" id="A0AAE0B914"/>
<dbReference type="EMBL" id="JANJYJ010000001">
    <property type="protein sequence ID" value="KAK3231319.1"/>
    <property type="molecule type" value="Genomic_DNA"/>
</dbReference>
<dbReference type="Proteomes" id="UP001281410">
    <property type="component" value="Unassembled WGS sequence"/>
</dbReference>
<evidence type="ECO:0000256" key="1">
    <source>
        <dbReference type="SAM" id="MobiDB-lite"/>
    </source>
</evidence>
<feature type="compositionally biased region" description="Polar residues" evidence="1">
    <location>
        <begin position="41"/>
        <end position="52"/>
    </location>
</feature>
<feature type="compositionally biased region" description="Polar residues" evidence="1">
    <location>
        <begin position="17"/>
        <end position="28"/>
    </location>
</feature>
<comment type="caution">
    <text evidence="2">The sequence shown here is derived from an EMBL/GenBank/DDBJ whole genome shotgun (WGS) entry which is preliminary data.</text>
</comment>
<protein>
    <submittedName>
        <fullName evidence="2">Uncharacterized protein</fullName>
    </submittedName>
</protein>
<evidence type="ECO:0000313" key="2">
    <source>
        <dbReference type="EMBL" id="KAK3231319.1"/>
    </source>
</evidence>
<evidence type="ECO:0000313" key="3">
    <source>
        <dbReference type="Proteomes" id="UP001281410"/>
    </source>
</evidence>
<sequence>MYIGFCFREALVGIPQPQKSSNMSSTVGTEEKNEQGDVKSTVETTDYRTSAGETEATPVKVGVVHLTSKDDPEVGSKGGDILTGAADAIVKTVESAKEAISGKHKDTSSIPTKNE</sequence>
<name>A0AAE0B914_9ROSI</name>
<feature type="region of interest" description="Disordered" evidence="1">
    <location>
        <begin position="16"/>
        <end position="56"/>
    </location>
</feature>
<feature type="compositionally biased region" description="Basic and acidic residues" evidence="1">
    <location>
        <begin position="96"/>
        <end position="107"/>
    </location>
</feature>
<gene>
    <name evidence="2" type="ORF">Dsin_003200</name>
</gene>